<dbReference type="Gene3D" id="1.10.287.130">
    <property type="match status" value="1"/>
</dbReference>
<dbReference type="GO" id="GO:0005886">
    <property type="term" value="C:plasma membrane"/>
    <property type="evidence" value="ECO:0007669"/>
    <property type="project" value="TreeGrafter"/>
</dbReference>
<dbReference type="PROSITE" id="PS50109">
    <property type="entry name" value="HIS_KIN"/>
    <property type="match status" value="1"/>
</dbReference>
<evidence type="ECO:0000256" key="9">
    <source>
        <dbReference type="ARBA" id="ARBA00022840"/>
    </source>
</evidence>
<gene>
    <name evidence="14" type="ORF">SAMN05660691_02330</name>
</gene>
<reference evidence="15" key="1">
    <citation type="submission" date="2016-10" db="EMBL/GenBank/DDBJ databases">
        <authorList>
            <person name="Varghese N."/>
            <person name="Submissions S."/>
        </authorList>
    </citation>
    <scope>NUCLEOTIDE SEQUENCE [LARGE SCALE GENOMIC DNA]</scope>
    <source>
        <strain evidence="15">DSM 17616</strain>
    </source>
</reference>
<keyword evidence="4" id="KW-0597">Phosphoprotein</keyword>
<accession>A0A1H6MAI7</accession>
<evidence type="ECO:0000256" key="12">
    <source>
        <dbReference type="SAM" id="Phobius"/>
    </source>
</evidence>
<protein>
    <recommendedName>
        <fullName evidence="3">histidine kinase</fullName>
        <ecNumber evidence="3">2.7.13.3</ecNumber>
    </recommendedName>
</protein>
<keyword evidence="8 14" id="KW-0418">Kinase</keyword>
<dbReference type="EMBL" id="FNXF01000008">
    <property type="protein sequence ID" value="SEH94600.1"/>
    <property type="molecule type" value="Genomic_DNA"/>
</dbReference>
<evidence type="ECO:0000313" key="15">
    <source>
        <dbReference type="Proteomes" id="UP000199371"/>
    </source>
</evidence>
<evidence type="ECO:0000256" key="1">
    <source>
        <dbReference type="ARBA" id="ARBA00000085"/>
    </source>
</evidence>
<dbReference type="OrthoDB" id="9809766at2"/>
<dbReference type="Pfam" id="PF02518">
    <property type="entry name" value="HATPase_c"/>
    <property type="match status" value="1"/>
</dbReference>
<evidence type="ECO:0000256" key="8">
    <source>
        <dbReference type="ARBA" id="ARBA00022777"/>
    </source>
</evidence>
<dbReference type="STRING" id="173990.SAMN05660691_02330"/>
<keyword evidence="6 12" id="KW-0812">Transmembrane</keyword>
<evidence type="ECO:0000256" key="5">
    <source>
        <dbReference type="ARBA" id="ARBA00022679"/>
    </source>
</evidence>
<keyword evidence="5" id="KW-0808">Transferase</keyword>
<proteinExistence type="predicted"/>
<comment type="subcellular location">
    <subcellularLocation>
        <location evidence="2">Membrane</location>
        <topology evidence="2">Multi-pass membrane protein</topology>
    </subcellularLocation>
</comment>
<organism evidence="14 15">
    <name type="scientific">Rheinheimera pacifica</name>
    <dbReference type="NCBI Taxonomy" id="173990"/>
    <lineage>
        <taxon>Bacteria</taxon>
        <taxon>Pseudomonadati</taxon>
        <taxon>Pseudomonadota</taxon>
        <taxon>Gammaproteobacteria</taxon>
        <taxon>Chromatiales</taxon>
        <taxon>Chromatiaceae</taxon>
        <taxon>Rheinheimera</taxon>
    </lineage>
</organism>
<dbReference type="InterPro" id="IPR050428">
    <property type="entry name" value="TCS_sensor_his_kinase"/>
</dbReference>
<dbReference type="CDD" id="cd00082">
    <property type="entry name" value="HisKA"/>
    <property type="match status" value="1"/>
</dbReference>
<dbReference type="SMART" id="SM00387">
    <property type="entry name" value="HATPase_c"/>
    <property type="match status" value="1"/>
</dbReference>
<keyword evidence="11" id="KW-0902">Two-component regulatory system</keyword>
<dbReference type="GO" id="GO:0005524">
    <property type="term" value="F:ATP binding"/>
    <property type="evidence" value="ECO:0007669"/>
    <property type="project" value="UniProtKB-KW"/>
</dbReference>
<evidence type="ECO:0000256" key="4">
    <source>
        <dbReference type="ARBA" id="ARBA00022553"/>
    </source>
</evidence>
<keyword evidence="7" id="KW-0547">Nucleotide-binding</keyword>
<dbReference type="InterPro" id="IPR003594">
    <property type="entry name" value="HATPase_dom"/>
</dbReference>
<dbReference type="InterPro" id="IPR003661">
    <property type="entry name" value="HisK_dim/P_dom"/>
</dbReference>
<keyword evidence="12" id="KW-0472">Membrane</keyword>
<dbReference type="SUPFAM" id="SSF47384">
    <property type="entry name" value="Homodimeric domain of signal transducing histidine kinase"/>
    <property type="match status" value="1"/>
</dbReference>
<dbReference type="InterPro" id="IPR005467">
    <property type="entry name" value="His_kinase_dom"/>
</dbReference>
<comment type="catalytic activity">
    <reaction evidence="1">
        <text>ATP + protein L-histidine = ADP + protein N-phospho-L-histidine.</text>
        <dbReference type="EC" id="2.7.13.3"/>
    </reaction>
</comment>
<dbReference type="RefSeq" id="WP_008984040.1">
    <property type="nucleotide sequence ID" value="NZ_FNXF01000008.1"/>
</dbReference>
<dbReference type="SMART" id="SM00388">
    <property type="entry name" value="HisKA"/>
    <property type="match status" value="1"/>
</dbReference>
<dbReference type="SUPFAM" id="SSF55874">
    <property type="entry name" value="ATPase domain of HSP90 chaperone/DNA topoisomerase II/histidine kinase"/>
    <property type="match status" value="1"/>
</dbReference>
<keyword evidence="10 12" id="KW-1133">Transmembrane helix</keyword>
<dbReference type="EC" id="2.7.13.3" evidence="3"/>
<dbReference type="Gene3D" id="3.30.565.10">
    <property type="entry name" value="Histidine kinase-like ATPase, C-terminal domain"/>
    <property type="match status" value="1"/>
</dbReference>
<evidence type="ECO:0000256" key="10">
    <source>
        <dbReference type="ARBA" id="ARBA00022989"/>
    </source>
</evidence>
<evidence type="ECO:0000259" key="13">
    <source>
        <dbReference type="PROSITE" id="PS50109"/>
    </source>
</evidence>
<dbReference type="Pfam" id="PF00512">
    <property type="entry name" value="HisKA"/>
    <property type="match status" value="1"/>
</dbReference>
<sequence>MKINSIRRMLLLSVNAVILLMLLITSLNTWFNVHHEIDELFDAQLAQYARLVRHLLVEPNTPLTADSDHAIEMPFLLDDGIERTSAEERYSEGHKYESKIAVQVWHENGQLLIRSGNVGKTPLLPKQSGFHEIRHNQYLWIGFSLYVPDEKAWIFTAQREDVRDELSWHLTLNQLLPLGIAILPIILLVWLAVEWGTKPVRELSKKLAETNPTELQPIEMPLPRELKPFKDAVNKLMAELKAYLKKEKMFIADVSHELRTPLSVLQVHTDNLEKATDSQEQRTAIQAIGKSTRRLAHLVKQLMETEKLEHNIVLQYQEIQLLRLTEDALASVDLPLIDRVIWVVDIPKQLQVRVDPALFHAALRNLLDNAAKYAPAQSEVSIKARIEQHAVVISVSNAINGDITLELARLGERFFRSYGHQDVAGAGLGLSITRKIVNLHGGKLVFSQDITGRFVTELFLPQTT</sequence>
<evidence type="ECO:0000256" key="3">
    <source>
        <dbReference type="ARBA" id="ARBA00012438"/>
    </source>
</evidence>
<evidence type="ECO:0000256" key="6">
    <source>
        <dbReference type="ARBA" id="ARBA00022692"/>
    </source>
</evidence>
<keyword evidence="9" id="KW-0067">ATP-binding</keyword>
<evidence type="ECO:0000313" key="14">
    <source>
        <dbReference type="EMBL" id="SEH94600.1"/>
    </source>
</evidence>
<dbReference type="InterPro" id="IPR036890">
    <property type="entry name" value="HATPase_C_sf"/>
</dbReference>
<feature type="domain" description="Histidine kinase" evidence="13">
    <location>
        <begin position="253"/>
        <end position="464"/>
    </location>
</feature>
<keyword evidence="15" id="KW-1185">Reference proteome</keyword>
<feature type="transmembrane region" description="Helical" evidence="12">
    <location>
        <begin position="12"/>
        <end position="31"/>
    </location>
</feature>
<evidence type="ECO:0000256" key="7">
    <source>
        <dbReference type="ARBA" id="ARBA00022741"/>
    </source>
</evidence>
<dbReference type="AlphaFoldDB" id="A0A1H6MAI7"/>
<dbReference type="InterPro" id="IPR036097">
    <property type="entry name" value="HisK_dim/P_sf"/>
</dbReference>
<dbReference type="Proteomes" id="UP000199371">
    <property type="component" value="Unassembled WGS sequence"/>
</dbReference>
<dbReference type="PANTHER" id="PTHR45436:SF14">
    <property type="entry name" value="SENSOR PROTEIN QSEC"/>
    <property type="match status" value="1"/>
</dbReference>
<name>A0A1H6MAI7_9GAMM</name>
<dbReference type="PANTHER" id="PTHR45436">
    <property type="entry name" value="SENSOR HISTIDINE KINASE YKOH"/>
    <property type="match status" value="1"/>
</dbReference>
<evidence type="ECO:0000256" key="2">
    <source>
        <dbReference type="ARBA" id="ARBA00004141"/>
    </source>
</evidence>
<evidence type="ECO:0000256" key="11">
    <source>
        <dbReference type="ARBA" id="ARBA00023012"/>
    </source>
</evidence>
<dbReference type="GO" id="GO:0000155">
    <property type="term" value="F:phosphorelay sensor kinase activity"/>
    <property type="evidence" value="ECO:0007669"/>
    <property type="project" value="InterPro"/>
</dbReference>